<dbReference type="GO" id="GO:0008061">
    <property type="term" value="F:chitin binding"/>
    <property type="evidence" value="ECO:0007669"/>
    <property type="project" value="InterPro"/>
</dbReference>
<dbReference type="SMART" id="SM00494">
    <property type="entry name" value="ChtBD2"/>
    <property type="match status" value="1"/>
</dbReference>
<protein>
    <submittedName>
        <fullName evidence="3">(California timema) hypothetical protein</fullName>
    </submittedName>
</protein>
<accession>A0A7R9IZ41</accession>
<evidence type="ECO:0000256" key="1">
    <source>
        <dbReference type="SAM" id="MobiDB-lite"/>
    </source>
</evidence>
<evidence type="ECO:0000313" key="3">
    <source>
        <dbReference type="EMBL" id="CAD7569642.1"/>
    </source>
</evidence>
<gene>
    <name evidence="3" type="ORF">TCMB3V08_LOCUS2372</name>
</gene>
<dbReference type="GO" id="GO:0008276">
    <property type="term" value="F:protein methyltransferase activity"/>
    <property type="evidence" value="ECO:0007669"/>
    <property type="project" value="InterPro"/>
</dbReference>
<dbReference type="PANTHER" id="PTHR23108">
    <property type="entry name" value="METHYLTRANSFERASE-RELATED"/>
    <property type="match status" value="1"/>
</dbReference>
<reference evidence="3" key="1">
    <citation type="submission" date="2020-11" db="EMBL/GenBank/DDBJ databases">
        <authorList>
            <person name="Tran Van P."/>
        </authorList>
    </citation>
    <scope>NUCLEOTIDE SEQUENCE</scope>
</reference>
<dbReference type="PROSITE" id="PS50940">
    <property type="entry name" value="CHIT_BIND_II"/>
    <property type="match status" value="1"/>
</dbReference>
<sequence length="1421" mass="157708">MFSHHGRNCMERGENCFVKTTLSKSNRVSNPDVSVISSFVQPKSDALSHAATETCLSTFNYNNDVDCSRDVAAESCRPVSFRRPRSDSYVDEARTQARSVPGFTCCESENHLGKTTPNRDANLDLPVIISVVYCENSALDHATTEKGSVPGFTCCESENHLGKTTLSTPNRDANLDFPVIISVVYCENSALDHATTEKGNSGGRVIPVLVLVCLIPQWQQTTAMPQGIADVFEEPSIGPSPEPQPPSEIPNEPTTSRPEVDFICPHQNTTSKCPHQTNGSQVIYYPNPENCATYFECDNTVLRLIHCANGTWYSSKLNVCTFPHESDCTQPESLKKPDSESNRLKKLPVLRFPVPSSNKRLSDLVLITFQMAYNCKQDPEISGHRNPVACLSATCSFTWISLKVVQEITDEIPKNQHKTDLIINWSKLFAVSTPGSVEFNQHILLFVKDYLVKVCRHKDLYWLLVPIFWEVLRKQVTVKVTTLLGEEEQEMTLDFSTKYFLSSLMVELYHKGQSFREVEDSRPVAGTTPIYTRPAIAKCAQFMVLNQLVQESPVRVVDSELTLTACLPTQFQQPHIGYILMLSPPPRSAYMPGWDLGLTSGLLPLGLPAKSLNATSGEEYSRIQDSQLEHVKGKITAYEVLTSLQERFEKRGTTSRMVFNKKLHTMRYRPSVEMFSEYCLKFDKLFRELKTAGELFDEEGIVIKFLLTMPGELEGVVSGLQTLGADKMSLEFVRQRIDEEEMALNESKGGRTRKGGQSMTISGTRKEVVSRTKPGNNVLSGNVRQKGRYPFKCQYCGIQGHKRHECWKSVSVNECSVTQCDRGKSDTWVLDLGAIDHLAMKDTLVVNCRKLDKPMTIGVARSKVFLEAKAQIQLYTKYASFCGEDEDGPPQGEALGYEAPNGVPIGYNGSGSGEGCVREAHPTLEEFLGIGLLDSTEDVQGPGGVGADLRMRGVEASDGGNQQQAHPSESTEIDLLVRERVGRYLVKKNGLDLDKESRNEWHDSLAIRHERMESDWVATNNYATQPLTAHENFNAKLHGFGLKENPDCEACGAREDAEHVLLACERLEKERGILRLEVGGPSSRTTMVIGTTQQNLDSLAPAALEIAVGVRGRGGLSGLGSHRYHPLKYGLLSPVVPEIAVGARMSVGNDYLITSEIQELSKRDDTYKPIVAPENVVSVFTFKYPLQYPSGGIIKEPTVDEDGDLIVQRWPETAEGIIAIEHSSSSTLELVGRQIWRGALLLADFVLHHGSSLLSNRTVLELGSGVGFTSVVAGMFASEVVCTDVNNGGILDLIRGNAKRNHKFIKAKFSVVGLDFFAKEWSKVLIIYDNDLTEAFVETLVKILNTPPAKTVYIALEKRYVFTVADLDTGAPCYEHFLHCLDQARSRSPASSWSVEQLAIDFPQYFNYDRIPESSGVWCLL</sequence>
<dbReference type="Gene3D" id="3.40.50.150">
    <property type="entry name" value="Vaccinia Virus protein VP39"/>
    <property type="match status" value="1"/>
</dbReference>
<feature type="compositionally biased region" description="Pro residues" evidence="1">
    <location>
        <begin position="238"/>
        <end position="248"/>
    </location>
</feature>
<organism evidence="3">
    <name type="scientific">Timema californicum</name>
    <name type="common">California timema</name>
    <name type="synonym">Walking stick</name>
    <dbReference type="NCBI Taxonomy" id="61474"/>
    <lineage>
        <taxon>Eukaryota</taxon>
        <taxon>Metazoa</taxon>
        <taxon>Ecdysozoa</taxon>
        <taxon>Arthropoda</taxon>
        <taxon>Hexapoda</taxon>
        <taxon>Insecta</taxon>
        <taxon>Pterygota</taxon>
        <taxon>Neoptera</taxon>
        <taxon>Polyneoptera</taxon>
        <taxon>Phasmatodea</taxon>
        <taxon>Timematodea</taxon>
        <taxon>Timematoidea</taxon>
        <taxon>Timematidae</taxon>
        <taxon>Timema</taxon>
    </lineage>
</organism>
<dbReference type="InterPro" id="IPR036508">
    <property type="entry name" value="Chitin-bd_dom_sf"/>
</dbReference>
<dbReference type="InterPro" id="IPR002557">
    <property type="entry name" value="Chitin-bd_dom"/>
</dbReference>
<name>A0A7R9IZ41_TIMCA</name>
<dbReference type="InterPro" id="IPR019410">
    <property type="entry name" value="Methyltransf_16"/>
</dbReference>
<proteinExistence type="predicted"/>
<dbReference type="Pfam" id="PF01607">
    <property type="entry name" value="CBM_14"/>
    <property type="match status" value="1"/>
</dbReference>
<feature type="domain" description="Chitin-binding type-2" evidence="2">
    <location>
        <begin position="270"/>
        <end position="330"/>
    </location>
</feature>
<dbReference type="PANTHER" id="PTHR23108:SF0">
    <property type="entry name" value="METHYLTRANSFERASE-LIKE PROTEIN 22"/>
    <property type="match status" value="1"/>
</dbReference>
<dbReference type="SUPFAM" id="SSF53335">
    <property type="entry name" value="S-adenosyl-L-methionine-dependent methyltransferases"/>
    <property type="match status" value="1"/>
</dbReference>
<evidence type="ECO:0000259" key="2">
    <source>
        <dbReference type="PROSITE" id="PS50940"/>
    </source>
</evidence>
<dbReference type="Pfam" id="PF10294">
    <property type="entry name" value="Methyltransf_16"/>
    <property type="match status" value="1"/>
</dbReference>
<dbReference type="GO" id="GO:0005634">
    <property type="term" value="C:nucleus"/>
    <property type="evidence" value="ECO:0007669"/>
    <property type="project" value="TreeGrafter"/>
</dbReference>
<dbReference type="Pfam" id="PF14223">
    <property type="entry name" value="Retrotran_gag_2"/>
    <property type="match status" value="1"/>
</dbReference>
<dbReference type="InterPro" id="IPR029063">
    <property type="entry name" value="SAM-dependent_MTases_sf"/>
</dbReference>
<dbReference type="SUPFAM" id="SSF57625">
    <property type="entry name" value="Invertebrate chitin-binding proteins"/>
    <property type="match status" value="1"/>
</dbReference>
<feature type="region of interest" description="Disordered" evidence="1">
    <location>
        <begin position="744"/>
        <end position="777"/>
    </location>
</feature>
<dbReference type="InterPro" id="IPR038899">
    <property type="entry name" value="METTL22"/>
</dbReference>
<dbReference type="Gene3D" id="2.170.140.10">
    <property type="entry name" value="Chitin binding domain"/>
    <property type="match status" value="1"/>
</dbReference>
<feature type="region of interest" description="Disordered" evidence="1">
    <location>
        <begin position="232"/>
        <end position="259"/>
    </location>
</feature>
<dbReference type="EMBL" id="OE179748">
    <property type="protein sequence ID" value="CAD7569642.1"/>
    <property type="molecule type" value="Genomic_DNA"/>
</dbReference>
<dbReference type="GO" id="GO:0005576">
    <property type="term" value="C:extracellular region"/>
    <property type="evidence" value="ECO:0007669"/>
    <property type="project" value="InterPro"/>
</dbReference>